<dbReference type="AlphaFoldDB" id="A0A4U8YY84"/>
<dbReference type="PANTHER" id="PTHR13754">
    <property type="entry name" value="METALLO-BETA-LACTAMASE SUPERFAMILY PROTEIN"/>
    <property type="match status" value="1"/>
</dbReference>
<dbReference type="InterPro" id="IPR052926">
    <property type="entry name" value="Metallo-beta-lactamase_dom"/>
</dbReference>
<keyword evidence="3" id="KW-1185">Reference proteome</keyword>
<dbReference type="Pfam" id="PF00753">
    <property type="entry name" value="Lactamase_B"/>
    <property type="match status" value="1"/>
</dbReference>
<feature type="domain" description="Metallo-beta-lactamase" evidence="1">
    <location>
        <begin position="25"/>
        <end position="83"/>
    </location>
</feature>
<dbReference type="Gene3D" id="3.60.15.10">
    <property type="entry name" value="Ribonuclease Z/Hydroxyacylglutathione hydrolase-like"/>
    <property type="match status" value="1"/>
</dbReference>
<name>A0A4U8YY84_9BACT</name>
<dbReference type="CDD" id="cd07713">
    <property type="entry name" value="DHPS-like_MBL-fold"/>
    <property type="match status" value="1"/>
</dbReference>
<dbReference type="InterPro" id="IPR001279">
    <property type="entry name" value="Metallo-B-lactamas"/>
</dbReference>
<dbReference type="Proteomes" id="UP000507962">
    <property type="component" value="Unassembled WGS sequence"/>
</dbReference>
<proteinExistence type="predicted"/>
<dbReference type="PANTHER" id="PTHR13754:SF13">
    <property type="entry name" value="METALLO-BETA-LACTAMASE SUPERFAMILY PROTEIN (AFU_ORTHOLOGUE AFUA_3G07630)"/>
    <property type="match status" value="1"/>
</dbReference>
<dbReference type="RefSeq" id="WP_180146171.1">
    <property type="nucleotide sequence ID" value="NZ_CAADHO010000013.1"/>
</dbReference>
<reference evidence="2 3" key="1">
    <citation type="submission" date="2019-03" db="EMBL/GenBank/DDBJ databases">
        <authorList>
            <person name="Nijsse B."/>
        </authorList>
    </citation>
    <scope>NUCLEOTIDE SEQUENCE [LARGE SCALE GENOMIC DNA]</scope>
    <source>
        <strain evidence="2">Desulfoluna butyratoxydans MSL71</strain>
    </source>
</reference>
<evidence type="ECO:0000259" key="1">
    <source>
        <dbReference type="Pfam" id="PF00753"/>
    </source>
</evidence>
<sequence>MKVTITALVENTLGDTPNLEAEHGLSFHIKAGDTSFLFDTGASGLFLKNAERLNIHTDAVDSVFISHGHYDHSGGYNAFVEQAKGRKTNLFVRPGFFDKKYGFRETGEAFLGNAFSKEELEGAHVAVHELEGDATEVFPGVFSVTGFERTSPFEKINQRFVVERRDGRVVDDFSEEQILVLKTCRGLVVILGCSHPGVVNILEKVKKEFGEPIHAVIGGTHLVEADPSRIDKTTDYFLKEAIPHIMICHCSGGPEHLKGLISRLGDTYRSVHTGTVIAFE</sequence>
<accession>A0A4U8YY84</accession>
<gene>
    <name evidence="2" type="ORF">MSL71_47580</name>
</gene>
<dbReference type="InterPro" id="IPR041712">
    <property type="entry name" value="DHPS-like_MBL-fold"/>
</dbReference>
<dbReference type="EMBL" id="CAADHO010000013">
    <property type="protein sequence ID" value="VFQ47072.1"/>
    <property type="molecule type" value="Genomic_DNA"/>
</dbReference>
<dbReference type="InterPro" id="IPR036866">
    <property type="entry name" value="RibonucZ/Hydroxyglut_hydro"/>
</dbReference>
<dbReference type="GO" id="GO:0016740">
    <property type="term" value="F:transferase activity"/>
    <property type="evidence" value="ECO:0007669"/>
    <property type="project" value="TreeGrafter"/>
</dbReference>
<protein>
    <submittedName>
        <fullName evidence="2">Metallo-beta-lactamase</fullName>
    </submittedName>
</protein>
<dbReference type="SUPFAM" id="SSF56281">
    <property type="entry name" value="Metallo-hydrolase/oxidoreductase"/>
    <property type="match status" value="1"/>
</dbReference>
<evidence type="ECO:0000313" key="2">
    <source>
        <dbReference type="EMBL" id="VFQ47072.1"/>
    </source>
</evidence>
<organism evidence="2 3">
    <name type="scientific">Desulfoluna butyratoxydans</name>
    <dbReference type="NCBI Taxonomy" id="231438"/>
    <lineage>
        <taxon>Bacteria</taxon>
        <taxon>Pseudomonadati</taxon>
        <taxon>Thermodesulfobacteriota</taxon>
        <taxon>Desulfobacteria</taxon>
        <taxon>Desulfobacterales</taxon>
        <taxon>Desulfolunaceae</taxon>
        <taxon>Desulfoluna</taxon>
    </lineage>
</organism>
<evidence type="ECO:0000313" key="3">
    <source>
        <dbReference type="Proteomes" id="UP000507962"/>
    </source>
</evidence>